<comment type="caution">
    <text evidence="2">The sequence shown here is derived from an EMBL/GenBank/DDBJ whole genome shotgun (WGS) entry which is preliminary data.</text>
</comment>
<evidence type="ECO:0000313" key="3">
    <source>
        <dbReference type="Proteomes" id="UP001457282"/>
    </source>
</evidence>
<accession>A0AAW1VWJ7</accession>
<reference evidence="2 3" key="1">
    <citation type="journal article" date="2023" name="G3 (Bethesda)">
        <title>A chromosome-length genome assembly and annotation of blackberry (Rubus argutus, cv. 'Hillquist').</title>
        <authorList>
            <person name="Bruna T."/>
            <person name="Aryal R."/>
            <person name="Dudchenko O."/>
            <person name="Sargent D.J."/>
            <person name="Mead D."/>
            <person name="Buti M."/>
            <person name="Cavallini A."/>
            <person name="Hytonen T."/>
            <person name="Andres J."/>
            <person name="Pham M."/>
            <person name="Weisz D."/>
            <person name="Mascagni F."/>
            <person name="Usai G."/>
            <person name="Natali L."/>
            <person name="Bassil N."/>
            <person name="Fernandez G.E."/>
            <person name="Lomsadze A."/>
            <person name="Armour M."/>
            <person name="Olukolu B."/>
            <person name="Poorten T."/>
            <person name="Britton C."/>
            <person name="Davik J."/>
            <person name="Ashrafi H."/>
            <person name="Aiden E.L."/>
            <person name="Borodovsky M."/>
            <person name="Worthington M."/>
        </authorList>
    </citation>
    <scope>NUCLEOTIDE SEQUENCE [LARGE SCALE GENOMIC DNA]</scope>
    <source>
        <strain evidence="2">PI 553951</strain>
    </source>
</reference>
<feature type="compositionally biased region" description="Low complexity" evidence="1">
    <location>
        <begin position="57"/>
        <end position="72"/>
    </location>
</feature>
<evidence type="ECO:0000256" key="1">
    <source>
        <dbReference type="SAM" id="MobiDB-lite"/>
    </source>
</evidence>
<feature type="region of interest" description="Disordered" evidence="1">
    <location>
        <begin position="46"/>
        <end position="81"/>
    </location>
</feature>
<sequence length="143" mass="15548">MEDWLHIKHFSSLAICQALASENVSGTLSLFKTLLCTHCTGPLLPARAPNSPPLQPPSSRTTPSTQQTSSQHTPHRHHLCSPPHHKCCTSSLRSPTADHPPPHRITITASPAPPIAAALSRCRIQIKPIQLGTSFNSWFSSNQ</sequence>
<organism evidence="2 3">
    <name type="scientific">Rubus argutus</name>
    <name type="common">Southern blackberry</name>
    <dbReference type="NCBI Taxonomy" id="59490"/>
    <lineage>
        <taxon>Eukaryota</taxon>
        <taxon>Viridiplantae</taxon>
        <taxon>Streptophyta</taxon>
        <taxon>Embryophyta</taxon>
        <taxon>Tracheophyta</taxon>
        <taxon>Spermatophyta</taxon>
        <taxon>Magnoliopsida</taxon>
        <taxon>eudicotyledons</taxon>
        <taxon>Gunneridae</taxon>
        <taxon>Pentapetalae</taxon>
        <taxon>rosids</taxon>
        <taxon>fabids</taxon>
        <taxon>Rosales</taxon>
        <taxon>Rosaceae</taxon>
        <taxon>Rosoideae</taxon>
        <taxon>Rosoideae incertae sedis</taxon>
        <taxon>Rubus</taxon>
    </lineage>
</organism>
<dbReference type="Proteomes" id="UP001457282">
    <property type="component" value="Unassembled WGS sequence"/>
</dbReference>
<proteinExistence type="predicted"/>
<name>A0AAW1VWJ7_RUBAR</name>
<protein>
    <submittedName>
        <fullName evidence="2">Uncharacterized protein</fullName>
    </submittedName>
</protein>
<evidence type="ECO:0000313" key="2">
    <source>
        <dbReference type="EMBL" id="KAK9911397.1"/>
    </source>
</evidence>
<dbReference type="AlphaFoldDB" id="A0AAW1VWJ7"/>
<gene>
    <name evidence="2" type="ORF">M0R45_035313</name>
</gene>
<dbReference type="EMBL" id="JBEDUW010000007">
    <property type="protein sequence ID" value="KAK9911397.1"/>
    <property type="molecule type" value="Genomic_DNA"/>
</dbReference>
<keyword evidence="3" id="KW-1185">Reference proteome</keyword>